<gene>
    <name evidence="6" type="ORF">FA13DRAFT_1653250</name>
</gene>
<keyword evidence="5" id="KW-0539">Nucleus</keyword>
<dbReference type="PANTHER" id="PTHR46481:SF10">
    <property type="entry name" value="ZINC FINGER BED DOMAIN-CONTAINING PROTEIN 39"/>
    <property type="match status" value="1"/>
</dbReference>
<keyword evidence="3" id="KW-0863">Zinc-finger</keyword>
<evidence type="ECO:0000256" key="3">
    <source>
        <dbReference type="ARBA" id="ARBA00022771"/>
    </source>
</evidence>
<evidence type="ECO:0000256" key="5">
    <source>
        <dbReference type="ARBA" id="ARBA00023242"/>
    </source>
</evidence>
<dbReference type="GO" id="GO:0008270">
    <property type="term" value="F:zinc ion binding"/>
    <property type="evidence" value="ECO:0007669"/>
    <property type="project" value="UniProtKB-KW"/>
</dbReference>
<dbReference type="GO" id="GO:0005634">
    <property type="term" value="C:nucleus"/>
    <property type="evidence" value="ECO:0007669"/>
    <property type="project" value="UniProtKB-SubCell"/>
</dbReference>
<comment type="subcellular location">
    <subcellularLocation>
        <location evidence="1">Nucleus</location>
    </subcellularLocation>
</comment>
<keyword evidence="2" id="KW-0479">Metal-binding</keyword>
<feature type="non-terminal residue" evidence="6">
    <location>
        <position position="1"/>
    </location>
</feature>
<dbReference type="OrthoDB" id="2790258at2759"/>
<proteinExistence type="predicted"/>
<name>A0A4Y7RN19_COPMI</name>
<dbReference type="SUPFAM" id="SSF53098">
    <property type="entry name" value="Ribonuclease H-like"/>
    <property type="match status" value="1"/>
</dbReference>
<protein>
    <recommendedName>
        <fullName evidence="8">hAT-like transposase RNase-H fold domain-containing protein</fullName>
    </recommendedName>
</protein>
<evidence type="ECO:0000313" key="6">
    <source>
        <dbReference type="EMBL" id="TEB10196.1"/>
    </source>
</evidence>
<dbReference type="InterPro" id="IPR052035">
    <property type="entry name" value="ZnF_BED_domain_contain"/>
</dbReference>
<evidence type="ECO:0008006" key="8">
    <source>
        <dbReference type="Google" id="ProtNLM"/>
    </source>
</evidence>
<evidence type="ECO:0000256" key="1">
    <source>
        <dbReference type="ARBA" id="ARBA00004123"/>
    </source>
</evidence>
<keyword evidence="4" id="KW-0862">Zinc</keyword>
<keyword evidence="7" id="KW-1185">Reference proteome</keyword>
<reference evidence="6 7" key="1">
    <citation type="journal article" date="2019" name="Nat. Ecol. Evol.">
        <title>Megaphylogeny resolves global patterns of mushroom evolution.</title>
        <authorList>
            <person name="Varga T."/>
            <person name="Krizsan K."/>
            <person name="Foldi C."/>
            <person name="Dima B."/>
            <person name="Sanchez-Garcia M."/>
            <person name="Sanchez-Ramirez S."/>
            <person name="Szollosi G.J."/>
            <person name="Szarkandi J.G."/>
            <person name="Papp V."/>
            <person name="Albert L."/>
            <person name="Andreopoulos W."/>
            <person name="Angelini C."/>
            <person name="Antonin V."/>
            <person name="Barry K.W."/>
            <person name="Bougher N.L."/>
            <person name="Buchanan P."/>
            <person name="Buyck B."/>
            <person name="Bense V."/>
            <person name="Catcheside P."/>
            <person name="Chovatia M."/>
            <person name="Cooper J."/>
            <person name="Damon W."/>
            <person name="Desjardin D."/>
            <person name="Finy P."/>
            <person name="Geml J."/>
            <person name="Haridas S."/>
            <person name="Hughes K."/>
            <person name="Justo A."/>
            <person name="Karasinski D."/>
            <person name="Kautmanova I."/>
            <person name="Kiss B."/>
            <person name="Kocsube S."/>
            <person name="Kotiranta H."/>
            <person name="LaButti K.M."/>
            <person name="Lechner B.E."/>
            <person name="Liimatainen K."/>
            <person name="Lipzen A."/>
            <person name="Lukacs Z."/>
            <person name="Mihaltcheva S."/>
            <person name="Morgado L.N."/>
            <person name="Niskanen T."/>
            <person name="Noordeloos M.E."/>
            <person name="Ohm R.A."/>
            <person name="Ortiz-Santana B."/>
            <person name="Ovrebo C."/>
            <person name="Racz N."/>
            <person name="Riley R."/>
            <person name="Savchenko A."/>
            <person name="Shiryaev A."/>
            <person name="Soop K."/>
            <person name="Spirin V."/>
            <person name="Szebenyi C."/>
            <person name="Tomsovsky M."/>
            <person name="Tulloss R.E."/>
            <person name="Uehling J."/>
            <person name="Grigoriev I.V."/>
            <person name="Vagvolgyi C."/>
            <person name="Papp T."/>
            <person name="Martin F.M."/>
            <person name="Miettinen O."/>
            <person name="Hibbett D.S."/>
            <person name="Nagy L.G."/>
        </authorList>
    </citation>
    <scope>NUCLEOTIDE SEQUENCE [LARGE SCALE GENOMIC DNA]</scope>
    <source>
        <strain evidence="6 7">FP101781</strain>
    </source>
</reference>
<dbReference type="AlphaFoldDB" id="A0A4Y7RN19"/>
<dbReference type="Proteomes" id="UP000298030">
    <property type="component" value="Unassembled WGS sequence"/>
</dbReference>
<dbReference type="PANTHER" id="PTHR46481">
    <property type="entry name" value="ZINC FINGER BED DOMAIN-CONTAINING PROTEIN 4"/>
    <property type="match status" value="1"/>
</dbReference>
<evidence type="ECO:0000256" key="2">
    <source>
        <dbReference type="ARBA" id="ARBA00022723"/>
    </source>
</evidence>
<evidence type="ECO:0000313" key="7">
    <source>
        <dbReference type="Proteomes" id="UP000298030"/>
    </source>
</evidence>
<comment type="caution">
    <text evidence="6">The sequence shown here is derived from an EMBL/GenBank/DDBJ whole genome shotgun (WGS) entry which is preliminary data.</text>
</comment>
<sequence>TSRCFPHIVNLAVKAGLAHLTQLNIFEDNEIDTDISILISNPMYVQLLQDDTIKRARQLVHFIRDSGQRREDFIAVIKKDNEDGSWGKDSEGKNIELRVVGLLKDVDTRWSSTFFMVDRVIELRLAINAFFDLDKYKDFDFSYNMSEEQYAVLHDIRQFLHVFHVVQELVSAEKTPTLSIILPMYETLVTMLKDLKKVLPVISGAIAASQAKLQEYLQKSRGTTAYTAAIGTSLRTPRGLEILIIAFTVINPTMKLEWLRKNWSEADYSSARDRIFEAVSLAAPRI</sequence>
<evidence type="ECO:0000256" key="4">
    <source>
        <dbReference type="ARBA" id="ARBA00022833"/>
    </source>
</evidence>
<organism evidence="6 7">
    <name type="scientific">Coprinellus micaceus</name>
    <name type="common">Glistening ink-cap mushroom</name>
    <name type="synonym">Coprinus micaceus</name>
    <dbReference type="NCBI Taxonomy" id="71717"/>
    <lineage>
        <taxon>Eukaryota</taxon>
        <taxon>Fungi</taxon>
        <taxon>Dikarya</taxon>
        <taxon>Basidiomycota</taxon>
        <taxon>Agaricomycotina</taxon>
        <taxon>Agaricomycetes</taxon>
        <taxon>Agaricomycetidae</taxon>
        <taxon>Agaricales</taxon>
        <taxon>Agaricineae</taxon>
        <taxon>Psathyrellaceae</taxon>
        <taxon>Coprinellus</taxon>
    </lineage>
</organism>
<accession>A0A4Y7RN19</accession>
<dbReference type="InterPro" id="IPR012337">
    <property type="entry name" value="RNaseH-like_sf"/>
</dbReference>
<dbReference type="EMBL" id="QPFP01000476">
    <property type="protein sequence ID" value="TEB10196.1"/>
    <property type="molecule type" value="Genomic_DNA"/>
</dbReference>